<dbReference type="AlphaFoldDB" id="C4J4I6"/>
<proteinExistence type="evidence at transcript level"/>
<accession>C4J4I6</accession>
<name>C4J4I6_MAIZE</name>
<reference evidence="2" key="1">
    <citation type="journal article" date="2009" name="PLoS Genet.">
        <title>Sequencing, mapping, and analysis of 27,455 maize full-length cDNAs.</title>
        <authorList>
            <person name="Soderlund C."/>
            <person name="Descour A."/>
            <person name="Kudrna D."/>
            <person name="Bomhoff M."/>
            <person name="Boyd L."/>
            <person name="Currie J."/>
            <person name="Angelova A."/>
            <person name="Collura K."/>
            <person name="Wissotski M."/>
            <person name="Ashley E."/>
            <person name="Morrow D."/>
            <person name="Fernandes J."/>
            <person name="Walbot V."/>
            <person name="Yu Y."/>
        </authorList>
    </citation>
    <scope>NUCLEOTIDE SEQUENCE</scope>
    <source>
        <strain evidence="2">B73</strain>
    </source>
</reference>
<feature type="compositionally biased region" description="Basic and acidic residues" evidence="1">
    <location>
        <begin position="291"/>
        <end position="300"/>
    </location>
</feature>
<reference evidence="2" key="2">
    <citation type="submission" date="2012-06" db="EMBL/GenBank/DDBJ databases">
        <authorList>
            <person name="Yu Y."/>
            <person name="Currie J."/>
            <person name="Lomeli R."/>
            <person name="Angelova A."/>
            <person name="Collura K."/>
            <person name="Wissotski M."/>
            <person name="Campos D."/>
            <person name="Kudrna D."/>
            <person name="Golser W."/>
            <person name="Ashely E."/>
            <person name="Descour A."/>
            <person name="Fernandes J."/>
            <person name="Soderlund C."/>
            <person name="Walbot V."/>
        </authorList>
    </citation>
    <scope>NUCLEOTIDE SEQUENCE</scope>
    <source>
        <strain evidence="2">B73</strain>
    </source>
</reference>
<protein>
    <submittedName>
        <fullName evidence="2">Uncharacterized protein</fullName>
    </submittedName>
</protein>
<feature type="region of interest" description="Disordered" evidence="1">
    <location>
        <begin position="271"/>
        <end position="300"/>
    </location>
</feature>
<feature type="compositionally biased region" description="Basic residues" evidence="1">
    <location>
        <begin position="274"/>
        <end position="290"/>
    </location>
</feature>
<organism evidence="2">
    <name type="scientific">Zea mays</name>
    <name type="common">Maize</name>
    <dbReference type="NCBI Taxonomy" id="4577"/>
    <lineage>
        <taxon>Eukaryota</taxon>
        <taxon>Viridiplantae</taxon>
        <taxon>Streptophyta</taxon>
        <taxon>Embryophyta</taxon>
        <taxon>Tracheophyta</taxon>
        <taxon>Spermatophyta</taxon>
        <taxon>Magnoliopsida</taxon>
        <taxon>Liliopsida</taxon>
        <taxon>Poales</taxon>
        <taxon>Poaceae</taxon>
        <taxon>PACMAD clade</taxon>
        <taxon>Panicoideae</taxon>
        <taxon>Andropogonodae</taxon>
        <taxon>Andropogoneae</taxon>
        <taxon>Tripsacinae</taxon>
        <taxon>Zea</taxon>
    </lineage>
</organism>
<dbReference type="EMBL" id="BT085733">
    <property type="protein sequence ID" value="ACR36086.1"/>
    <property type="molecule type" value="mRNA"/>
</dbReference>
<evidence type="ECO:0000313" key="2">
    <source>
        <dbReference type="EMBL" id="ACR36086.1"/>
    </source>
</evidence>
<sequence length="300" mass="32951">MSIGLGKKTQDIPARVPMLTTTMNKKIWDVTDQTQHKLDFNAKHLVFGHLYLLPRPFNWTSEGNRLLQGDGERLLQLLYLQISVRVRQELREMALHQIVDGSCQLRNLHDLLIGQLPNEPGRASSPELAGRNPPSWGQYRASFEDRVGLHQRTFHEDRVLANDALRLDGARAQQTVGAHCHVPVHECLSWKPCGSRPCGMEDASLLYVGAEAERDLVEVPPQDGAAPDGGAVVDGDLAGKHGLGGYVSVHGHLGHPLSQRNKLPLPAVVPPHPIRAHGRGAGRAGRRRRGGCRDRGCGGY</sequence>
<evidence type="ECO:0000256" key="1">
    <source>
        <dbReference type="SAM" id="MobiDB-lite"/>
    </source>
</evidence>